<keyword evidence="4" id="KW-1185">Reference proteome</keyword>
<dbReference type="Proteomes" id="UP000266482">
    <property type="component" value="Unassembled WGS sequence"/>
</dbReference>
<feature type="region of interest" description="Disordered" evidence="1">
    <location>
        <begin position="222"/>
        <end position="242"/>
    </location>
</feature>
<feature type="compositionally biased region" description="Gly residues" evidence="1">
    <location>
        <begin position="94"/>
        <end position="109"/>
    </location>
</feature>
<feature type="compositionally biased region" description="Gly residues" evidence="1">
    <location>
        <begin position="123"/>
        <end position="137"/>
    </location>
</feature>
<keyword evidence="2" id="KW-0732">Signal</keyword>
<protein>
    <recommendedName>
        <fullName evidence="5">DUF5666 domain-containing protein</fullName>
    </recommendedName>
</protein>
<name>A0A3A1UYU0_9BACL</name>
<feature type="compositionally biased region" description="Gly residues" evidence="1">
    <location>
        <begin position="222"/>
        <end position="234"/>
    </location>
</feature>
<evidence type="ECO:0000256" key="2">
    <source>
        <dbReference type="SAM" id="SignalP"/>
    </source>
</evidence>
<reference evidence="3 4" key="1">
    <citation type="submission" date="2018-09" db="EMBL/GenBank/DDBJ databases">
        <title>Paenibacillus aracenensis nov. sp. isolated from a cave in southern Spain.</title>
        <authorList>
            <person name="Jurado V."/>
            <person name="Gutierrez-Patricio S."/>
            <person name="Gonzalez-Pimentel J.L."/>
            <person name="Miller A.Z."/>
            <person name="Laiz L."/>
            <person name="Saiz-Jimenez C."/>
        </authorList>
    </citation>
    <scope>NUCLEOTIDE SEQUENCE [LARGE SCALE GENOMIC DNA]</scope>
    <source>
        <strain evidence="3 4">DSM 22867</strain>
    </source>
</reference>
<evidence type="ECO:0000313" key="4">
    <source>
        <dbReference type="Proteomes" id="UP000266482"/>
    </source>
</evidence>
<proteinExistence type="predicted"/>
<dbReference type="RefSeq" id="WP_119600824.1">
    <property type="nucleotide sequence ID" value="NZ_QXQA01000010.1"/>
</dbReference>
<sequence length="242" mass="23893">MKKRYLFAAGLLVLALLAGCSNDKETQAADQGAAPPAEGGGQMQGGGPRGIGGGFGLTDEEGNIASLIGQVKSVSGNVITVYKSAFDPAEMAGMRGGPGAPGSDGGTPNGEGEMLPPADGAMPEGGGQPPSGAGQEGGAAQEPDGSTERASGGGLNAMNAFTEETAEITVTDTTVMHSASFGEDGIVMTDIHAAELKEGDVLTVWLKDGTQEARQIQLGGMGGFGGPGGNGGGLSAERQSNR</sequence>
<feature type="compositionally biased region" description="Low complexity" evidence="1">
    <location>
        <begin position="28"/>
        <end position="37"/>
    </location>
</feature>
<dbReference type="EMBL" id="QXQA01000010">
    <property type="protein sequence ID" value="RIX51533.1"/>
    <property type="molecule type" value="Genomic_DNA"/>
</dbReference>
<organism evidence="3 4">
    <name type="scientific">Paenibacillus nanensis</name>
    <dbReference type="NCBI Taxonomy" id="393251"/>
    <lineage>
        <taxon>Bacteria</taxon>
        <taxon>Bacillati</taxon>
        <taxon>Bacillota</taxon>
        <taxon>Bacilli</taxon>
        <taxon>Bacillales</taxon>
        <taxon>Paenibacillaceae</taxon>
        <taxon>Paenibacillus</taxon>
    </lineage>
</organism>
<evidence type="ECO:0008006" key="5">
    <source>
        <dbReference type="Google" id="ProtNLM"/>
    </source>
</evidence>
<accession>A0A3A1UYU0</accession>
<dbReference type="PROSITE" id="PS51257">
    <property type="entry name" value="PROKAR_LIPOPROTEIN"/>
    <property type="match status" value="1"/>
</dbReference>
<feature type="chain" id="PRO_5038508465" description="DUF5666 domain-containing protein" evidence="2">
    <location>
        <begin position="24"/>
        <end position="242"/>
    </location>
</feature>
<evidence type="ECO:0000313" key="3">
    <source>
        <dbReference type="EMBL" id="RIX51533.1"/>
    </source>
</evidence>
<comment type="caution">
    <text evidence="3">The sequence shown here is derived from an EMBL/GenBank/DDBJ whole genome shotgun (WGS) entry which is preliminary data.</text>
</comment>
<feature type="signal peptide" evidence="2">
    <location>
        <begin position="1"/>
        <end position="23"/>
    </location>
</feature>
<evidence type="ECO:0000256" key="1">
    <source>
        <dbReference type="SAM" id="MobiDB-lite"/>
    </source>
</evidence>
<feature type="region of interest" description="Disordered" evidence="1">
    <location>
        <begin position="27"/>
        <end position="57"/>
    </location>
</feature>
<feature type="region of interest" description="Disordered" evidence="1">
    <location>
        <begin position="93"/>
        <end position="155"/>
    </location>
</feature>
<dbReference type="AlphaFoldDB" id="A0A3A1UYU0"/>
<feature type="compositionally biased region" description="Gly residues" evidence="1">
    <location>
        <begin position="38"/>
        <end position="56"/>
    </location>
</feature>
<gene>
    <name evidence="3" type="ORF">D3P08_16635</name>
</gene>
<dbReference type="OrthoDB" id="2607865at2"/>